<dbReference type="STRING" id="453582.SAMN05421580_104189"/>
<organism evidence="1 2">
    <name type="scientific">Rhodobacter aestuarii</name>
    <dbReference type="NCBI Taxonomy" id="453582"/>
    <lineage>
        <taxon>Bacteria</taxon>
        <taxon>Pseudomonadati</taxon>
        <taxon>Pseudomonadota</taxon>
        <taxon>Alphaproteobacteria</taxon>
        <taxon>Rhodobacterales</taxon>
        <taxon>Rhodobacter group</taxon>
        <taxon>Rhodobacter</taxon>
    </lineage>
</organism>
<dbReference type="AlphaFoldDB" id="A0A1N7LN78"/>
<keyword evidence="2" id="KW-1185">Reference proteome</keyword>
<dbReference type="Proteomes" id="UP000186221">
    <property type="component" value="Unassembled WGS sequence"/>
</dbReference>
<dbReference type="EMBL" id="FTOG01000004">
    <property type="protein sequence ID" value="SIS75277.1"/>
    <property type="molecule type" value="Genomic_DNA"/>
</dbReference>
<proteinExistence type="predicted"/>
<accession>A0A1N7LN78</accession>
<sequence length="36" mass="4144">MKHGSKHKLVGQWEMVEPKGSNTGRARLCFIWRFAG</sequence>
<reference evidence="2" key="1">
    <citation type="submission" date="2017-01" db="EMBL/GenBank/DDBJ databases">
        <authorList>
            <person name="Varghese N."/>
            <person name="Submissions S."/>
        </authorList>
    </citation>
    <scope>NUCLEOTIDE SEQUENCE [LARGE SCALE GENOMIC DNA]</scope>
    <source>
        <strain evidence="2">DSM 19945</strain>
    </source>
</reference>
<gene>
    <name evidence="1" type="ORF">SAMN05421580_104189</name>
</gene>
<protein>
    <submittedName>
        <fullName evidence="1">Uncharacterized protein</fullName>
    </submittedName>
</protein>
<evidence type="ECO:0000313" key="2">
    <source>
        <dbReference type="Proteomes" id="UP000186221"/>
    </source>
</evidence>
<evidence type="ECO:0000313" key="1">
    <source>
        <dbReference type="EMBL" id="SIS75277.1"/>
    </source>
</evidence>
<name>A0A1N7LN78_9RHOB</name>